<dbReference type="PROSITE" id="PS50294">
    <property type="entry name" value="WD_REPEATS_REGION"/>
    <property type="match status" value="1"/>
</dbReference>
<feature type="region of interest" description="Disordered" evidence="5">
    <location>
        <begin position="386"/>
        <end position="492"/>
    </location>
</feature>
<dbReference type="Proteomes" id="UP000694844">
    <property type="component" value="Chromosome 6"/>
</dbReference>
<dbReference type="GeneID" id="111101630"/>
<dbReference type="Gene3D" id="2.130.10.10">
    <property type="entry name" value="YVTN repeat-like/Quinoprotein amine dehydrogenase"/>
    <property type="match status" value="1"/>
</dbReference>
<comment type="similarity">
    <text evidence="1">Belongs to the WD repeat DCAF10 family.</text>
</comment>
<keyword evidence="2 4" id="KW-0853">WD repeat</keyword>
<sequence>MTCKDAKFTPLFWLKNRELGHTISSLEARSFRGGIFSSLKAVHKWDPLKTVDSTHHGGIFNFDFSPDGSLLAAACEGQSILLFDPFNGRLIGEKSKAHTDCVNIVKFLDSRLFATCSDDSTVALWDVRFLKQKLHELKGHTNWVKNIEYDRNTGLLLTSGFDGNIFTWDINRYTETETKGDKVFTYKLLMRSKLSPDSSKLVVSTQNGYIIVIHDLDLLTLADDLKNFPAYGSPTSFPPQRNQRRNRVELIREWPSGDNASDIASLQIHPHGWCVMSRNVSRDKKSEWTCIHDLQEPIKRRETREFSVMPHTSCGQSSSTYTPASASTAPTTVVTTAPRTATSQGTFIQTQTAPSIIINPTYSEDSAMGTVSAPSIVINPPTFSVEGRQSAENSTRSSRNGPSALVINSNPSSGSDDFQSSVTIHISTQAGPSTSQQRWRNVSNSEAYTASSSDSSPHLEWGLNHPSDRETESHDDLSSDSSADESDVEFMTPEVRMRAETVSDSHQYRDLVAFIVRYDVNRGIIDVNPRVRLGSAYDNPSSRTTDRLLYYTEEPNVARGFIKEICFSSDGRLICSPFGFGVRLLGFDPLCSELCDVVPSQPIRLYEVANCLSHSNIVVTCKFSPRHCMFVSGCLSGKVMFHQPVL</sequence>
<keyword evidence="6" id="KW-1185">Reference proteome</keyword>
<evidence type="ECO:0000313" key="6">
    <source>
        <dbReference type="Proteomes" id="UP000694844"/>
    </source>
</evidence>
<dbReference type="PROSITE" id="PS00678">
    <property type="entry name" value="WD_REPEATS_1"/>
    <property type="match status" value="1"/>
</dbReference>
<evidence type="ECO:0000256" key="4">
    <source>
        <dbReference type="PROSITE-ProRule" id="PRU00221"/>
    </source>
</evidence>
<gene>
    <name evidence="7" type="primary">LOC111101630</name>
</gene>
<dbReference type="SUPFAM" id="SSF50978">
    <property type="entry name" value="WD40 repeat-like"/>
    <property type="match status" value="1"/>
</dbReference>
<keyword evidence="3" id="KW-0677">Repeat</keyword>
<dbReference type="SMART" id="SM00320">
    <property type="entry name" value="WD40"/>
    <property type="match status" value="5"/>
</dbReference>
<dbReference type="OrthoDB" id="20669at2759"/>
<dbReference type="AlphaFoldDB" id="A0A8B8AFF2"/>
<evidence type="ECO:0000313" key="7">
    <source>
        <dbReference type="RefSeq" id="XP_022289905.1"/>
    </source>
</evidence>
<reference evidence="7" key="1">
    <citation type="submission" date="2025-08" db="UniProtKB">
        <authorList>
            <consortium name="RefSeq"/>
        </authorList>
    </citation>
    <scope>IDENTIFICATION</scope>
    <source>
        <tissue evidence="7">Whole sample</tissue>
    </source>
</reference>
<accession>A0A8B8AFF2</accession>
<dbReference type="PROSITE" id="PS50082">
    <property type="entry name" value="WD_REPEATS_2"/>
    <property type="match status" value="2"/>
</dbReference>
<dbReference type="InterPro" id="IPR015943">
    <property type="entry name" value="WD40/YVTN_repeat-like_dom_sf"/>
</dbReference>
<dbReference type="RefSeq" id="XP_022289905.1">
    <property type="nucleotide sequence ID" value="XM_022434197.1"/>
</dbReference>
<evidence type="ECO:0000256" key="2">
    <source>
        <dbReference type="ARBA" id="ARBA00022574"/>
    </source>
</evidence>
<dbReference type="KEGG" id="cvn:111101630"/>
<name>A0A8B8AFF2_CRAVI</name>
<feature type="compositionally biased region" description="Low complexity" evidence="5">
    <location>
        <begin position="317"/>
        <end position="332"/>
    </location>
</feature>
<dbReference type="PANTHER" id="PTHR14588">
    <property type="entry name" value="DDB1- AND CUL4-ASSOCIATED FACTOR 10"/>
    <property type="match status" value="1"/>
</dbReference>
<organism evidence="6 7">
    <name type="scientific">Crassostrea virginica</name>
    <name type="common">Eastern oyster</name>
    <dbReference type="NCBI Taxonomy" id="6565"/>
    <lineage>
        <taxon>Eukaryota</taxon>
        <taxon>Metazoa</taxon>
        <taxon>Spiralia</taxon>
        <taxon>Lophotrochozoa</taxon>
        <taxon>Mollusca</taxon>
        <taxon>Bivalvia</taxon>
        <taxon>Autobranchia</taxon>
        <taxon>Pteriomorphia</taxon>
        <taxon>Ostreida</taxon>
        <taxon>Ostreoidea</taxon>
        <taxon>Ostreidae</taxon>
        <taxon>Crassostrea</taxon>
    </lineage>
</organism>
<dbReference type="Pfam" id="PF00400">
    <property type="entry name" value="WD40"/>
    <property type="match status" value="4"/>
</dbReference>
<feature type="compositionally biased region" description="Polar residues" evidence="5">
    <location>
        <begin position="390"/>
        <end position="442"/>
    </location>
</feature>
<feature type="compositionally biased region" description="Low complexity" evidence="5">
    <location>
        <begin position="443"/>
        <end position="456"/>
    </location>
</feature>
<feature type="compositionally biased region" description="Basic and acidic residues" evidence="5">
    <location>
        <begin position="466"/>
        <end position="477"/>
    </location>
</feature>
<protein>
    <submittedName>
        <fullName evidence="7">DDB1- and CUL4-associated factor 10-like</fullName>
    </submittedName>
</protein>
<evidence type="ECO:0000256" key="5">
    <source>
        <dbReference type="SAM" id="MobiDB-lite"/>
    </source>
</evidence>
<dbReference type="InterPro" id="IPR001680">
    <property type="entry name" value="WD40_rpt"/>
</dbReference>
<dbReference type="InterPro" id="IPR019775">
    <property type="entry name" value="WD40_repeat_CS"/>
</dbReference>
<dbReference type="InterPro" id="IPR039085">
    <property type="entry name" value="DCA10"/>
</dbReference>
<evidence type="ECO:0000256" key="1">
    <source>
        <dbReference type="ARBA" id="ARBA00005903"/>
    </source>
</evidence>
<dbReference type="PANTHER" id="PTHR14588:SF2">
    <property type="entry name" value="DDB1- AND CUL4-ASSOCIATED FACTOR 10"/>
    <property type="match status" value="1"/>
</dbReference>
<evidence type="ECO:0000256" key="3">
    <source>
        <dbReference type="ARBA" id="ARBA00022737"/>
    </source>
</evidence>
<feature type="region of interest" description="Disordered" evidence="5">
    <location>
        <begin position="307"/>
        <end position="332"/>
    </location>
</feature>
<proteinExistence type="inferred from homology"/>
<dbReference type="InterPro" id="IPR036322">
    <property type="entry name" value="WD40_repeat_dom_sf"/>
</dbReference>
<feature type="repeat" description="WD" evidence="4">
    <location>
        <begin position="137"/>
        <end position="178"/>
    </location>
</feature>
<dbReference type="GO" id="GO:0080008">
    <property type="term" value="C:Cul4-RING E3 ubiquitin ligase complex"/>
    <property type="evidence" value="ECO:0007669"/>
    <property type="project" value="TreeGrafter"/>
</dbReference>
<feature type="repeat" description="WD" evidence="4">
    <location>
        <begin position="95"/>
        <end position="128"/>
    </location>
</feature>